<evidence type="ECO:0000259" key="6">
    <source>
        <dbReference type="Pfam" id="PF00828"/>
    </source>
</evidence>
<evidence type="ECO:0000256" key="4">
    <source>
        <dbReference type="HAMAP-Rule" id="MF_01341"/>
    </source>
</evidence>
<proteinExistence type="inferred from homology"/>
<dbReference type="Gene3D" id="3.100.10.10">
    <property type="match status" value="1"/>
</dbReference>
<accession>A0ABZ0UTV7</accession>
<dbReference type="Proteomes" id="UP001326613">
    <property type="component" value="Chromosome"/>
</dbReference>
<name>A0ABZ0UTV7_9RICK</name>
<evidence type="ECO:0000313" key="8">
    <source>
        <dbReference type="Proteomes" id="UP001326613"/>
    </source>
</evidence>
<comment type="subunit">
    <text evidence="4">Part of the 50S ribosomal subunit.</text>
</comment>
<evidence type="ECO:0000256" key="1">
    <source>
        <dbReference type="ARBA" id="ARBA00007320"/>
    </source>
</evidence>
<evidence type="ECO:0000256" key="3">
    <source>
        <dbReference type="ARBA" id="ARBA00023274"/>
    </source>
</evidence>
<dbReference type="PANTHER" id="PTHR12934">
    <property type="entry name" value="50S RIBOSOMAL PROTEIN L15"/>
    <property type="match status" value="1"/>
</dbReference>
<keyword evidence="4" id="KW-0694">RNA-binding</keyword>
<feature type="region of interest" description="Disordered" evidence="5">
    <location>
        <begin position="1"/>
        <end position="36"/>
    </location>
</feature>
<evidence type="ECO:0000256" key="5">
    <source>
        <dbReference type="SAM" id="MobiDB-lite"/>
    </source>
</evidence>
<dbReference type="NCBIfam" id="TIGR01071">
    <property type="entry name" value="rplO_bact"/>
    <property type="match status" value="1"/>
</dbReference>
<protein>
    <recommendedName>
        <fullName evidence="4">Large ribosomal subunit protein uL15</fullName>
    </recommendedName>
</protein>
<sequence>MKLNTLFNNPGAKKKSKRLGRGIGSGKGKTCGRGVKGQKSRAGVAIKGFEGGQMPMIKRLPKRGFRSLNSLKYQVLNIKDINALVEIGRLDAIQLINKEALVRARFIKSTRCLVKLLSDGSNLSCKITVQLDAYSISAKKAIQEAGGQIL</sequence>
<keyword evidence="3 4" id="KW-0687">Ribonucleoprotein</keyword>
<dbReference type="InterPro" id="IPR021131">
    <property type="entry name" value="Ribosomal_uL15/eL18"/>
</dbReference>
<comment type="function">
    <text evidence="4">Binds to the 23S rRNA.</text>
</comment>
<dbReference type="RefSeq" id="WP_323738580.1">
    <property type="nucleotide sequence ID" value="NZ_CP112932.1"/>
</dbReference>
<dbReference type="PANTHER" id="PTHR12934:SF11">
    <property type="entry name" value="LARGE RIBOSOMAL SUBUNIT PROTEIN UL15M"/>
    <property type="match status" value="1"/>
</dbReference>
<organism evidence="7 8">
    <name type="scientific">Candidatus Trichorickettsia mobilis</name>
    <dbReference type="NCBI Taxonomy" id="1346319"/>
    <lineage>
        <taxon>Bacteria</taxon>
        <taxon>Pseudomonadati</taxon>
        <taxon>Pseudomonadota</taxon>
        <taxon>Alphaproteobacteria</taxon>
        <taxon>Rickettsiales</taxon>
        <taxon>Rickettsiaceae</taxon>
        <taxon>Rickettsieae</taxon>
        <taxon>Candidatus Trichorickettsia</taxon>
    </lineage>
</organism>
<dbReference type="EMBL" id="CP112932">
    <property type="protein sequence ID" value="WPY00522.1"/>
    <property type="molecule type" value="Genomic_DNA"/>
</dbReference>
<keyword evidence="8" id="KW-1185">Reference proteome</keyword>
<keyword evidence="2 4" id="KW-0689">Ribosomal protein</keyword>
<dbReference type="SUPFAM" id="SSF52080">
    <property type="entry name" value="Ribosomal proteins L15p and L18e"/>
    <property type="match status" value="1"/>
</dbReference>
<feature type="compositionally biased region" description="Gly residues" evidence="5">
    <location>
        <begin position="21"/>
        <end position="35"/>
    </location>
</feature>
<feature type="domain" description="Large ribosomal subunit protein uL15/eL18" evidence="6">
    <location>
        <begin position="75"/>
        <end position="149"/>
    </location>
</feature>
<dbReference type="GO" id="GO:0005840">
    <property type="term" value="C:ribosome"/>
    <property type="evidence" value="ECO:0007669"/>
    <property type="project" value="UniProtKB-KW"/>
</dbReference>
<dbReference type="HAMAP" id="MF_01341">
    <property type="entry name" value="Ribosomal_uL15"/>
    <property type="match status" value="1"/>
</dbReference>
<dbReference type="InterPro" id="IPR030878">
    <property type="entry name" value="Ribosomal_uL15"/>
</dbReference>
<evidence type="ECO:0000313" key="7">
    <source>
        <dbReference type="EMBL" id="WPY00522.1"/>
    </source>
</evidence>
<keyword evidence="4" id="KW-0699">rRNA-binding</keyword>
<dbReference type="InterPro" id="IPR036227">
    <property type="entry name" value="Ribosomal_uL15/eL18_sf"/>
</dbReference>
<reference evidence="7 8" key="1">
    <citation type="submission" date="2022-10" db="EMBL/GenBank/DDBJ databases">
        <title>Host association and intracellularity evolved multiple times independently in the Rickettsiales.</title>
        <authorList>
            <person name="Castelli M."/>
            <person name="Nardi T."/>
            <person name="Gammuto L."/>
            <person name="Bellinzona G."/>
            <person name="Sabaneyeva E."/>
            <person name="Potekhin A."/>
            <person name="Serra V."/>
            <person name="Petroni G."/>
            <person name="Sassera D."/>
        </authorList>
    </citation>
    <scope>NUCLEOTIDE SEQUENCE [LARGE SCALE GENOMIC DNA]</scope>
    <source>
        <strain evidence="7 8">Kr 154-4</strain>
    </source>
</reference>
<dbReference type="Pfam" id="PF00828">
    <property type="entry name" value="Ribosomal_L27A"/>
    <property type="match status" value="1"/>
</dbReference>
<evidence type="ECO:0000256" key="2">
    <source>
        <dbReference type="ARBA" id="ARBA00022980"/>
    </source>
</evidence>
<comment type="similarity">
    <text evidence="1 4">Belongs to the universal ribosomal protein uL15 family.</text>
</comment>
<dbReference type="InterPro" id="IPR005749">
    <property type="entry name" value="Ribosomal_uL15_bac-type"/>
</dbReference>
<gene>
    <name evidence="4" type="primary">rplO</name>
    <name evidence="7" type="ORF">Trichorick_00400</name>
</gene>